<organism evidence="2">
    <name type="scientific">marine sediment metagenome</name>
    <dbReference type="NCBI Taxonomy" id="412755"/>
    <lineage>
        <taxon>unclassified sequences</taxon>
        <taxon>metagenomes</taxon>
        <taxon>ecological metagenomes</taxon>
    </lineage>
</organism>
<reference evidence="2" key="1">
    <citation type="journal article" date="2015" name="Nature">
        <title>Complex archaea that bridge the gap between prokaryotes and eukaryotes.</title>
        <authorList>
            <person name="Spang A."/>
            <person name="Saw J.H."/>
            <person name="Jorgensen S.L."/>
            <person name="Zaremba-Niedzwiedzka K."/>
            <person name="Martijn J."/>
            <person name="Lind A.E."/>
            <person name="van Eijk R."/>
            <person name="Schleper C."/>
            <person name="Guy L."/>
            <person name="Ettema T.J."/>
        </authorList>
    </citation>
    <scope>NUCLEOTIDE SEQUENCE</scope>
</reference>
<proteinExistence type="predicted"/>
<name>A0A0F9F0D7_9ZZZZ</name>
<feature type="region of interest" description="Disordered" evidence="1">
    <location>
        <begin position="1"/>
        <end position="53"/>
    </location>
</feature>
<protein>
    <submittedName>
        <fullName evidence="2">Uncharacterized protein</fullName>
    </submittedName>
</protein>
<sequence length="53" mass="6258">MAQQYNDAVEALKDPELRKKYEKELEERETERSKFTESLVSEWEKAKAETHAG</sequence>
<dbReference type="EMBL" id="LAZR01034713">
    <property type="protein sequence ID" value="KKL44562.1"/>
    <property type="molecule type" value="Genomic_DNA"/>
</dbReference>
<accession>A0A0F9F0D7</accession>
<gene>
    <name evidence="2" type="ORF">LCGC14_2364450</name>
</gene>
<evidence type="ECO:0000313" key="2">
    <source>
        <dbReference type="EMBL" id="KKL44562.1"/>
    </source>
</evidence>
<feature type="compositionally biased region" description="Basic and acidic residues" evidence="1">
    <location>
        <begin position="42"/>
        <end position="53"/>
    </location>
</feature>
<feature type="compositionally biased region" description="Basic and acidic residues" evidence="1">
    <location>
        <begin position="10"/>
        <end position="35"/>
    </location>
</feature>
<comment type="caution">
    <text evidence="2">The sequence shown here is derived from an EMBL/GenBank/DDBJ whole genome shotgun (WGS) entry which is preliminary data.</text>
</comment>
<evidence type="ECO:0000256" key="1">
    <source>
        <dbReference type="SAM" id="MobiDB-lite"/>
    </source>
</evidence>
<dbReference type="AlphaFoldDB" id="A0A0F9F0D7"/>